<reference evidence="3" key="2">
    <citation type="journal article" date="2020" name="Microorganisms">
        <title>Osmotic Adaptation and Compatible Solute Biosynthesis of Phototrophic Bacteria as Revealed from Genome Analyses.</title>
        <authorList>
            <person name="Imhoff J.F."/>
            <person name="Rahn T."/>
            <person name="Kunzel S."/>
            <person name="Keller A."/>
            <person name="Neulinger S.C."/>
        </authorList>
    </citation>
    <scope>NUCLEOTIDE SEQUENCE</scope>
    <source>
        <strain evidence="3">DSM 4395</strain>
    </source>
</reference>
<feature type="transmembrane region" description="Helical" evidence="2">
    <location>
        <begin position="342"/>
        <end position="367"/>
    </location>
</feature>
<feature type="transmembrane region" description="Helical" evidence="2">
    <location>
        <begin position="137"/>
        <end position="157"/>
    </location>
</feature>
<dbReference type="InterPro" id="IPR047798">
    <property type="entry name" value="BPSS1780-like"/>
</dbReference>
<keyword evidence="4" id="KW-1185">Reference proteome</keyword>
<organism evidence="3 4">
    <name type="scientific">Halochromatium salexigens</name>
    <name type="common">Chromatium salexigens</name>
    <dbReference type="NCBI Taxonomy" id="49447"/>
    <lineage>
        <taxon>Bacteria</taxon>
        <taxon>Pseudomonadati</taxon>
        <taxon>Pseudomonadota</taxon>
        <taxon>Gammaproteobacteria</taxon>
        <taxon>Chromatiales</taxon>
        <taxon>Chromatiaceae</taxon>
        <taxon>Halochromatium</taxon>
    </lineage>
</organism>
<reference evidence="3" key="1">
    <citation type="submission" date="2017-05" db="EMBL/GenBank/DDBJ databases">
        <authorList>
            <person name="Imhoff J.F."/>
            <person name="Rahn T."/>
            <person name="Kuenzel S."/>
            <person name="Neulinger S.C."/>
        </authorList>
    </citation>
    <scope>NUCLEOTIDE SEQUENCE</scope>
    <source>
        <strain evidence="3">DSM 4395</strain>
    </source>
</reference>
<evidence type="ECO:0000256" key="1">
    <source>
        <dbReference type="SAM" id="MobiDB-lite"/>
    </source>
</evidence>
<proteinExistence type="predicted"/>
<feature type="transmembrane region" description="Helical" evidence="2">
    <location>
        <begin position="163"/>
        <end position="180"/>
    </location>
</feature>
<evidence type="ECO:0000256" key="2">
    <source>
        <dbReference type="SAM" id="Phobius"/>
    </source>
</evidence>
<evidence type="ECO:0000313" key="3">
    <source>
        <dbReference type="EMBL" id="MBK5930934.1"/>
    </source>
</evidence>
<accession>A0AAJ0UGA8</accession>
<gene>
    <name evidence="3" type="ORF">CCR82_10445</name>
</gene>
<dbReference type="AlphaFoldDB" id="A0AAJ0UGA8"/>
<sequence length="382" mass="40190">MAQVFQVVFTGTLSPSTPVEAAVRDFAAVFKVSEDKARALIDAGESRVLKTDVDEANARHYLEVLKEIGLVARIEPMSGASEQTPPAVTATAPPPPSWPASGVSTTGMRPSLDPAARPARHGWGWIKQAWAQFKQQSWAWLTALALVYLVTVVLSLVPVIGSLVSMILGPVFAGGLMLGAREQQRTGTLQVTTVLVGFSHRGRQLATVGLLYVAGLMVVSLVAGLISVATGVLTAGSMEALSSNDSALAAAVVGPGLGLFLVLLLLCLVPLLMLYWFAPALVVLDGMTAVAAMRMSFRACWKNIVPFAVYGLALLSLLVGASLTFGLLTALLGIVSEMLTGVLMLLLIPLMLLFAALVSLSIFTAYLDVFDQEATGHGTVAF</sequence>
<keyword evidence="2" id="KW-0812">Transmembrane</keyword>
<dbReference type="EMBL" id="NHSF01000059">
    <property type="protein sequence ID" value="MBK5930934.1"/>
    <property type="molecule type" value="Genomic_DNA"/>
</dbReference>
<evidence type="ECO:0008006" key="5">
    <source>
        <dbReference type="Google" id="ProtNLM"/>
    </source>
</evidence>
<dbReference type="NCBIfam" id="NF041043">
    <property type="entry name" value="BPSS1780_fam"/>
    <property type="match status" value="1"/>
</dbReference>
<evidence type="ECO:0000313" key="4">
    <source>
        <dbReference type="Proteomes" id="UP001296967"/>
    </source>
</evidence>
<keyword evidence="2" id="KW-0472">Membrane</keyword>
<feature type="transmembrane region" description="Helical" evidence="2">
    <location>
        <begin position="210"/>
        <end position="235"/>
    </location>
</feature>
<comment type="caution">
    <text evidence="3">The sequence shown here is derived from an EMBL/GenBank/DDBJ whole genome shotgun (WGS) entry which is preliminary data.</text>
</comment>
<feature type="transmembrane region" description="Helical" evidence="2">
    <location>
        <begin position="247"/>
        <end position="267"/>
    </location>
</feature>
<dbReference type="RefSeq" id="WP_201245762.1">
    <property type="nucleotide sequence ID" value="NZ_NHSF01000059.1"/>
</dbReference>
<feature type="region of interest" description="Disordered" evidence="1">
    <location>
        <begin position="80"/>
        <end position="107"/>
    </location>
</feature>
<dbReference type="Proteomes" id="UP001296967">
    <property type="component" value="Unassembled WGS sequence"/>
</dbReference>
<name>A0AAJ0UGA8_HALSE</name>
<keyword evidence="2" id="KW-1133">Transmembrane helix</keyword>
<feature type="transmembrane region" description="Helical" evidence="2">
    <location>
        <begin position="274"/>
        <end position="295"/>
    </location>
</feature>
<feature type="transmembrane region" description="Helical" evidence="2">
    <location>
        <begin position="307"/>
        <end position="335"/>
    </location>
</feature>
<protein>
    <recommendedName>
        <fullName evidence="5">Transmembrane protein</fullName>
    </recommendedName>
</protein>